<dbReference type="InterPro" id="IPR012341">
    <property type="entry name" value="6hp_glycosidase-like_sf"/>
</dbReference>
<evidence type="ECO:0000259" key="3">
    <source>
        <dbReference type="Pfam" id="PF00759"/>
    </source>
</evidence>
<dbReference type="InterPro" id="IPR008928">
    <property type="entry name" value="6-hairpin_glycosidase_sf"/>
</dbReference>
<keyword evidence="1" id="KW-0119">Carbohydrate metabolism</keyword>
<keyword evidence="2" id="KW-0624">Polysaccharide degradation</keyword>
<proteinExistence type="predicted"/>
<dbReference type="EMBL" id="JBHTIS010000419">
    <property type="protein sequence ID" value="MFD1045802.1"/>
    <property type="molecule type" value="Genomic_DNA"/>
</dbReference>
<comment type="caution">
    <text evidence="4">The sequence shown here is derived from an EMBL/GenBank/DDBJ whole genome shotgun (WGS) entry which is preliminary data.</text>
</comment>
<dbReference type="Pfam" id="PF00759">
    <property type="entry name" value="Glyco_hydro_9"/>
    <property type="match status" value="1"/>
</dbReference>
<dbReference type="GO" id="GO:0016787">
    <property type="term" value="F:hydrolase activity"/>
    <property type="evidence" value="ECO:0007669"/>
    <property type="project" value="UniProtKB-KW"/>
</dbReference>
<evidence type="ECO:0000313" key="5">
    <source>
        <dbReference type="Proteomes" id="UP001597045"/>
    </source>
</evidence>
<reference evidence="5" key="1">
    <citation type="journal article" date="2019" name="Int. J. Syst. Evol. Microbiol.">
        <title>The Global Catalogue of Microorganisms (GCM) 10K type strain sequencing project: providing services to taxonomists for standard genome sequencing and annotation.</title>
        <authorList>
            <consortium name="The Broad Institute Genomics Platform"/>
            <consortium name="The Broad Institute Genome Sequencing Center for Infectious Disease"/>
            <person name="Wu L."/>
            <person name="Ma J."/>
        </authorList>
    </citation>
    <scope>NUCLEOTIDE SEQUENCE [LARGE SCALE GENOMIC DNA]</scope>
    <source>
        <strain evidence="5">JCM 31486</strain>
    </source>
</reference>
<gene>
    <name evidence="4" type="ORF">ACFQ1S_09635</name>
</gene>
<dbReference type="InterPro" id="IPR001701">
    <property type="entry name" value="Glyco_hydro_9"/>
</dbReference>
<evidence type="ECO:0000256" key="2">
    <source>
        <dbReference type="ARBA" id="ARBA00023326"/>
    </source>
</evidence>
<name>A0ABW3M7A6_9PSEU</name>
<organism evidence="4 5">
    <name type="scientific">Kibdelosporangium lantanae</name>
    <dbReference type="NCBI Taxonomy" id="1497396"/>
    <lineage>
        <taxon>Bacteria</taxon>
        <taxon>Bacillati</taxon>
        <taxon>Actinomycetota</taxon>
        <taxon>Actinomycetes</taxon>
        <taxon>Pseudonocardiales</taxon>
        <taxon>Pseudonocardiaceae</taxon>
        <taxon>Kibdelosporangium</taxon>
    </lineage>
</organism>
<accession>A0ABW3M7A6</accession>
<dbReference type="Proteomes" id="UP001597045">
    <property type="component" value="Unassembled WGS sequence"/>
</dbReference>
<dbReference type="Gene3D" id="1.50.10.10">
    <property type="match status" value="1"/>
</dbReference>
<protein>
    <submittedName>
        <fullName evidence="4">Glycoside hydrolase family 9 protein</fullName>
    </submittedName>
</protein>
<evidence type="ECO:0000256" key="1">
    <source>
        <dbReference type="ARBA" id="ARBA00023277"/>
    </source>
</evidence>
<dbReference type="SUPFAM" id="SSF48208">
    <property type="entry name" value="Six-hairpin glycosidases"/>
    <property type="match status" value="1"/>
</dbReference>
<keyword evidence="4" id="KW-0378">Hydrolase</keyword>
<sequence length="158" mass="16788">ASPFRTGVDVANFDAASRSFGFAATAVLYRQLTGDHTYDAFGVQQRNFALGANAWGMSLVVGAGETYPYCPHHQAANITGSPNGGNRILYGAVINGPNGADNFEDLGEMPDGAIPCSRDFEAFDGRGSRFMDDYSSWPSSEPAIDFTSTALLAFGISR</sequence>
<keyword evidence="5" id="KW-1185">Reference proteome</keyword>
<feature type="non-terminal residue" evidence="4">
    <location>
        <position position="1"/>
    </location>
</feature>
<evidence type="ECO:0000313" key="4">
    <source>
        <dbReference type="EMBL" id="MFD1045802.1"/>
    </source>
</evidence>
<feature type="domain" description="Glycoside hydrolase family 9" evidence="3">
    <location>
        <begin position="22"/>
        <end position="151"/>
    </location>
</feature>